<dbReference type="Pfam" id="PF00561">
    <property type="entry name" value="Abhydrolase_1"/>
    <property type="match status" value="1"/>
</dbReference>
<dbReference type="GO" id="GO:0080031">
    <property type="term" value="F:methyl salicylate esterase activity"/>
    <property type="evidence" value="ECO:0007669"/>
    <property type="project" value="TreeGrafter"/>
</dbReference>
<dbReference type="Proteomes" id="UP001237642">
    <property type="component" value="Unassembled WGS sequence"/>
</dbReference>
<dbReference type="InterPro" id="IPR000073">
    <property type="entry name" value="AB_hydrolase_1"/>
</dbReference>
<protein>
    <submittedName>
        <fullName evidence="2">Methylesterase</fullName>
    </submittedName>
</protein>
<organism evidence="2 3">
    <name type="scientific">Heracleum sosnowskyi</name>
    <dbReference type="NCBI Taxonomy" id="360622"/>
    <lineage>
        <taxon>Eukaryota</taxon>
        <taxon>Viridiplantae</taxon>
        <taxon>Streptophyta</taxon>
        <taxon>Embryophyta</taxon>
        <taxon>Tracheophyta</taxon>
        <taxon>Spermatophyta</taxon>
        <taxon>Magnoliopsida</taxon>
        <taxon>eudicotyledons</taxon>
        <taxon>Gunneridae</taxon>
        <taxon>Pentapetalae</taxon>
        <taxon>asterids</taxon>
        <taxon>campanulids</taxon>
        <taxon>Apiales</taxon>
        <taxon>Apiaceae</taxon>
        <taxon>Apioideae</taxon>
        <taxon>apioid superclade</taxon>
        <taxon>Tordylieae</taxon>
        <taxon>Tordyliinae</taxon>
        <taxon>Heracleum</taxon>
    </lineage>
</organism>
<keyword evidence="3" id="KW-1185">Reference proteome</keyword>
<dbReference type="Gene3D" id="3.40.50.1820">
    <property type="entry name" value="alpha/beta hydrolase"/>
    <property type="match status" value="1"/>
</dbReference>
<reference evidence="2" key="2">
    <citation type="submission" date="2023-05" db="EMBL/GenBank/DDBJ databases">
        <authorList>
            <person name="Schelkunov M.I."/>
        </authorList>
    </citation>
    <scope>NUCLEOTIDE SEQUENCE</scope>
    <source>
        <strain evidence="2">Hsosn_3</strain>
        <tissue evidence="2">Leaf</tissue>
    </source>
</reference>
<evidence type="ECO:0000313" key="3">
    <source>
        <dbReference type="Proteomes" id="UP001237642"/>
    </source>
</evidence>
<dbReference type="EMBL" id="JAUIZM010000009">
    <property type="protein sequence ID" value="KAK1363850.1"/>
    <property type="molecule type" value="Genomic_DNA"/>
</dbReference>
<sequence>MSEKRGEHFVLVHGGCHGAWCWYKVATQLRSEGHKVTALHSAACGINSKQVQEVQSYTDYFKPLMEFMANLPPDERVILVGHSFGGYGLSLAMEPSLIKFMLLFS</sequence>
<dbReference type="PANTHER" id="PTHR10992">
    <property type="entry name" value="METHYLESTERASE FAMILY MEMBER"/>
    <property type="match status" value="1"/>
</dbReference>
<dbReference type="GO" id="GO:0080030">
    <property type="term" value="F:methyl indole-3-acetate esterase activity"/>
    <property type="evidence" value="ECO:0007669"/>
    <property type="project" value="TreeGrafter"/>
</dbReference>
<accession>A0AAD8HD09</accession>
<gene>
    <name evidence="2" type="ORF">POM88_039411</name>
</gene>
<evidence type="ECO:0000259" key="1">
    <source>
        <dbReference type="Pfam" id="PF00561"/>
    </source>
</evidence>
<dbReference type="AlphaFoldDB" id="A0AAD8HD09"/>
<dbReference type="SUPFAM" id="SSF53474">
    <property type="entry name" value="alpha/beta-Hydrolases"/>
    <property type="match status" value="1"/>
</dbReference>
<evidence type="ECO:0000313" key="2">
    <source>
        <dbReference type="EMBL" id="KAK1363850.1"/>
    </source>
</evidence>
<reference evidence="2" key="1">
    <citation type="submission" date="2023-02" db="EMBL/GenBank/DDBJ databases">
        <title>Genome of toxic invasive species Heracleum sosnowskyi carries increased number of genes despite the absence of recent whole-genome duplications.</title>
        <authorList>
            <person name="Schelkunov M."/>
            <person name="Shtratnikova V."/>
            <person name="Makarenko M."/>
            <person name="Klepikova A."/>
            <person name="Omelchenko D."/>
            <person name="Novikova G."/>
            <person name="Obukhova E."/>
            <person name="Bogdanov V."/>
            <person name="Penin A."/>
            <person name="Logacheva M."/>
        </authorList>
    </citation>
    <scope>NUCLEOTIDE SEQUENCE</scope>
    <source>
        <strain evidence="2">Hsosn_3</strain>
        <tissue evidence="2">Leaf</tissue>
    </source>
</reference>
<dbReference type="GO" id="GO:0080032">
    <property type="term" value="F:methyl jasmonate esterase activity"/>
    <property type="evidence" value="ECO:0007669"/>
    <property type="project" value="TreeGrafter"/>
</dbReference>
<comment type="caution">
    <text evidence="2">The sequence shown here is derived from an EMBL/GenBank/DDBJ whole genome shotgun (WGS) entry which is preliminary data.</text>
</comment>
<dbReference type="PANTHER" id="PTHR10992:SF1014">
    <property type="entry name" value="AB HYDROLASE-1 DOMAIN-CONTAINING PROTEIN"/>
    <property type="match status" value="1"/>
</dbReference>
<proteinExistence type="predicted"/>
<dbReference type="GO" id="GO:0009694">
    <property type="term" value="P:jasmonic acid metabolic process"/>
    <property type="evidence" value="ECO:0007669"/>
    <property type="project" value="TreeGrafter"/>
</dbReference>
<feature type="domain" description="AB hydrolase-1" evidence="1">
    <location>
        <begin position="8"/>
        <end position="87"/>
    </location>
</feature>
<dbReference type="InterPro" id="IPR029058">
    <property type="entry name" value="AB_hydrolase_fold"/>
</dbReference>
<dbReference type="InterPro" id="IPR045889">
    <property type="entry name" value="MES/HNL"/>
</dbReference>
<name>A0AAD8HD09_9APIA</name>
<dbReference type="GO" id="GO:0009696">
    <property type="term" value="P:salicylic acid metabolic process"/>
    <property type="evidence" value="ECO:0007669"/>
    <property type="project" value="TreeGrafter"/>
</dbReference>